<evidence type="ECO:0000256" key="11">
    <source>
        <dbReference type="PIRSR" id="PIRSR602717-51"/>
    </source>
</evidence>
<keyword evidence="4" id="KW-0808">Transferase</keyword>
<feature type="region of interest" description="Disordered" evidence="13">
    <location>
        <begin position="781"/>
        <end position="1123"/>
    </location>
</feature>
<keyword evidence="7" id="KW-0862">Zinc</keyword>
<feature type="compositionally biased region" description="Polar residues" evidence="13">
    <location>
        <begin position="1002"/>
        <end position="1016"/>
    </location>
</feature>
<accession>A0A8H5GLZ1</accession>
<dbReference type="PROSITE" id="PS51726">
    <property type="entry name" value="MYST_HAT"/>
    <property type="match status" value="1"/>
</dbReference>
<keyword evidence="9" id="KW-0007">Acetylation</keyword>
<dbReference type="GO" id="GO:0004402">
    <property type="term" value="F:histone acetyltransferase activity"/>
    <property type="evidence" value="ECO:0007669"/>
    <property type="project" value="InterPro"/>
</dbReference>
<feature type="compositionally biased region" description="Acidic residues" evidence="13">
    <location>
        <begin position="44"/>
        <end position="56"/>
    </location>
</feature>
<feature type="compositionally biased region" description="Polar residues" evidence="13">
    <location>
        <begin position="1093"/>
        <end position="1102"/>
    </location>
</feature>
<dbReference type="InterPro" id="IPR002717">
    <property type="entry name" value="HAT_MYST-type"/>
</dbReference>
<evidence type="ECO:0000256" key="10">
    <source>
        <dbReference type="ARBA" id="ARBA00023242"/>
    </source>
</evidence>
<comment type="caution">
    <text evidence="15">The sequence shown here is derived from an EMBL/GenBank/DDBJ whole genome shotgun (WGS) entry which is preliminary data.</text>
</comment>
<feature type="compositionally biased region" description="Basic and acidic residues" evidence="13">
    <location>
        <begin position="887"/>
        <end position="906"/>
    </location>
</feature>
<evidence type="ECO:0000259" key="14">
    <source>
        <dbReference type="PROSITE" id="PS51726"/>
    </source>
</evidence>
<gene>
    <name evidence="15" type="ORF">D9758_003978</name>
</gene>
<dbReference type="FunFam" id="3.40.630.30:FF:000001">
    <property type="entry name" value="Histone acetyltransferase"/>
    <property type="match status" value="1"/>
</dbReference>
<dbReference type="EMBL" id="JAACJM010000020">
    <property type="protein sequence ID" value="KAF5367095.1"/>
    <property type="molecule type" value="Genomic_DNA"/>
</dbReference>
<feature type="compositionally biased region" description="Low complexity" evidence="13">
    <location>
        <begin position="273"/>
        <end position="282"/>
    </location>
</feature>
<dbReference type="InterPro" id="IPR016181">
    <property type="entry name" value="Acyl_CoA_acyltransferase"/>
</dbReference>
<evidence type="ECO:0000256" key="13">
    <source>
        <dbReference type="SAM" id="MobiDB-lite"/>
    </source>
</evidence>
<dbReference type="AlphaFoldDB" id="A0A8H5GLZ1"/>
<dbReference type="GO" id="GO:0006357">
    <property type="term" value="P:regulation of transcription by RNA polymerase II"/>
    <property type="evidence" value="ECO:0007669"/>
    <property type="project" value="TreeGrafter"/>
</dbReference>
<feature type="region of interest" description="Disordered" evidence="13">
    <location>
        <begin position="1"/>
        <end position="351"/>
    </location>
</feature>
<evidence type="ECO:0000256" key="8">
    <source>
        <dbReference type="ARBA" id="ARBA00022853"/>
    </source>
</evidence>
<feature type="compositionally biased region" description="Acidic residues" evidence="13">
    <location>
        <begin position="1108"/>
        <end position="1123"/>
    </location>
</feature>
<evidence type="ECO:0000256" key="12">
    <source>
        <dbReference type="RuleBase" id="RU361211"/>
    </source>
</evidence>
<feature type="compositionally biased region" description="Basic residues" evidence="13">
    <location>
        <begin position="60"/>
        <end position="71"/>
    </location>
</feature>
<evidence type="ECO:0000256" key="5">
    <source>
        <dbReference type="ARBA" id="ARBA00022723"/>
    </source>
</evidence>
<feature type="compositionally biased region" description="Basic and acidic residues" evidence="13">
    <location>
        <begin position="22"/>
        <end position="35"/>
    </location>
</feature>
<evidence type="ECO:0000313" key="15">
    <source>
        <dbReference type="EMBL" id="KAF5367095.1"/>
    </source>
</evidence>
<feature type="compositionally biased region" description="Low complexity" evidence="13">
    <location>
        <begin position="298"/>
        <end position="310"/>
    </location>
</feature>
<feature type="domain" description="MYST-type HAT" evidence="14">
    <location>
        <begin position="358"/>
        <end position="618"/>
    </location>
</feature>
<dbReference type="GO" id="GO:0008270">
    <property type="term" value="F:zinc ion binding"/>
    <property type="evidence" value="ECO:0007669"/>
    <property type="project" value="UniProtKB-KW"/>
</dbReference>
<feature type="compositionally biased region" description="Basic and acidic residues" evidence="13">
    <location>
        <begin position="1081"/>
        <end position="1091"/>
    </location>
</feature>
<dbReference type="Pfam" id="PF01853">
    <property type="entry name" value="MOZ_SAS"/>
    <property type="match status" value="1"/>
</dbReference>
<proteinExistence type="inferred from homology"/>
<dbReference type="Gene3D" id="1.10.10.10">
    <property type="entry name" value="Winged helix-like DNA-binding domain superfamily/Winged helix DNA-binding domain"/>
    <property type="match status" value="1"/>
</dbReference>
<dbReference type="Proteomes" id="UP000559256">
    <property type="component" value="Unassembled WGS sequence"/>
</dbReference>
<dbReference type="FunFam" id="3.30.60.60:FF:000001">
    <property type="entry name" value="Histone acetyltransferase"/>
    <property type="match status" value="1"/>
</dbReference>
<feature type="compositionally biased region" description="Basic and acidic residues" evidence="13">
    <location>
        <begin position="198"/>
        <end position="213"/>
    </location>
</feature>
<feature type="compositionally biased region" description="Low complexity" evidence="13">
    <location>
        <begin position="968"/>
        <end position="983"/>
    </location>
</feature>
<keyword evidence="6" id="KW-0863">Zinc-finger</keyword>
<feature type="active site" description="Proton donor/acceptor" evidence="11">
    <location>
        <position position="536"/>
    </location>
</feature>
<evidence type="ECO:0000256" key="6">
    <source>
        <dbReference type="ARBA" id="ARBA00022771"/>
    </source>
</evidence>
<feature type="region of interest" description="Disordered" evidence="13">
    <location>
        <begin position="640"/>
        <end position="708"/>
    </location>
</feature>
<feature type="compositionally biased region" description="Basic residues" evidence="13">
    <location>
        <begin position="235"/>
        <end position="249"/>
    </location>
</feature>
<dbReference type="Pfam" id="PF17772">
    <property type="entry name" value="zf-MYST"/>
    <property type="match status" value="1"/>
</dbReference>
<evidence type="ECO:0000256" key="3">
    <source>
        <dbReference type="ARBA" id="ARBA00013184"/>
    </source>
</evidence>
<dbReference type="EC" id="2.3.1.48" evidence="3 12"/>
<dbReference type="InterPro" id="IPR036388">
    <property type="entry name" value="WH-like_DNA-bd_sf"/>
</dbReference>
<feature type="compositionally biased region" description="Basic residues" evidence="13">
    <location>
        <begin position="113"/>
        <end position="127"/>
    </location>
</feature>
<feature type="compositionally biased region" description="Polar residues" evidence="13">
    <location>
        <begin position="643"/>
        <end position="654"/>
    </location>
</feature>
<organism evidence="15 16">
    <name type="scientific">Tetrapyrgos nigripes</name>
    <dbReference type="NCBI Taxonomy" id="182062"/>
    <lineage>
        <taxon>Eukaryota</taxon>
        <taxon>Fungi</taxon>
        <taxon>Dikarya</taxon>
        <taxon>Basidiomycota</taxon>
        <taxon>Agaricomycotina</taxon>
        <taxon>Agaricomycetes</taxon>
        <taxon>Agaricomycetidae</taxon>
        <taxon>Agaricales</taxon>
        <taxon>Marasmiineae</taxon>
        <taxon>Marasmiaceae</taxon>
        <taxon>Tetrapyrgos</taxon>
    </lineage>
</organism>
<evidence type="ECO:0000313" key="16">
    <source>
        <dbReference type="Proteomes" id="UP000559256"/>
    </source>
</evidence>
<keyword evidence="5" id="KW-0479">Metal-binding</keyword>
<comment type="catalytic activity">
    <reaction evidence="12">
        <text>L-lysyl-[protein] + acetyl-CoA = N(6)-acetyl-L-lysyl-[protein] + CoA + H(+)</text>
        <dbReference type="Rhea" id="RHEA:45948"/>
        <dbReference type="Rhea" id="RHEA-COMP:9752"/>
        <dbReference type="Rhea" id="RHEA-COMP:10731"/>
        <dbReference type="ChEBI" id="CHEBI:15378"/>
        <dbReference type="ChEBI" id="CHEBI:29969"/>
        <dbReference type="ChEBI" id="CHEBI:57287"/>
        <dbReference type="ChEBI" id="CHEBI:57288"/>
        <dbReference type="ChEBI" id="CHEBI:61930"/>
        <dbReference type="EC" id="2.3.1.48"/>
    </reaction>
</comment>
<dbReference type="OrthoDB" id="787137at2759"/>
<dbReference type="GO" id="GO:0031507">
    <property type="term" value="P:heterochromatin formation"/>
    <property type="evidence" value="ECO:0007669"/>
    <property type="project" value="UniProtKB-ARBA"/>
</dbReference>
<feature type="compositionally biased region" description="Low complexity" evidence="13">
    <location>
        <begin position="83"/>
        <end position="101"/>
    </location>
</feature>
<feature type="compositionally biased region" description="Basic and acidic residues" evidence="13">
    <location>
        <begin position="809"/>
        <end position="822"/>
    </location>
</feature>
<feature type="compositionally biased region" description="Polar residues" evidence="13">
    <location>
        <begin position="164"/>
        <end position="174"/>
    </location>
</feature>
<dbReference type="GO" id="GO:0003682">
    <property type="term" value="F:chromatin binding"/>
    <property type="evidence" value="ECO:0007669"/>
    <property type="project" value="TreeGrafter"/>
</dbReference>
<sequence>MARRGEGDPAFCTSGKRKRERKREGKRDFKQEISSRRSRSAVVPDDEEGEEEEEEEATPRRARANNKRSRKAGGVGVVPKLVSSSSSSESESSSSSDSGSDTQIVSVVSASAKRSRSRKKPKPKRPRTSTTTTRRIKVRLKLSNGAAYGDQVSDDEDSDGYDLRSSNPAANANNKGLFDDILGEQDRDTSKTSIQGLDKVRFERSRVVAEEKLNPPQGQSAESQGEDEPLVNGKSKGKGKSTAKAKGAIKGRAGPGPDLESTPLPPSTAGAGPSRSRPLRSSGIFHAPSTPNLKLRLPSSSSSTSPGPDSVAGPFTPGPVPTITPKSSRYSKVSTPKSKFSKTTPLPLNPITNGNTNTNLLRIKSIRFGPYEIATWYDAPFPEEYANIPDGKLWICEFCLKYMKSRFGAGRHRMKCKARHPPGDEIYRDGSISIFEVDGRRNKIYCQNLCLLSKLYLDHKSLFYDVEPFLFYVLTEIDDTGARFIGYFSKEKRSARDWNLSCIMTLPTRQRMGWGGYLMEFSYLLSKKEKRTGSPEKPLSALGALGYKNYWTLALMRYFDTAPEKPRLEDISLSTSMTLEDIYTTLLQLTHQQHPPIISISIPETIPPPTSIPFKLTPGQSIKFPKGRKIGKIGFARRGSGYVSRSNSQSQNGTNGVGSPAGHGHEGWTEDPHVNGNGAGAGASHMHINGHTHDHGHAQGTNPPPFVPPREYEIHWDREKVREYLDKWESKGYVKLKSEKLKWSPFLLTLSRGSLGLGSGGNVNGGGTTTAVEVMKTEAAGAVGTEEMGQRAERTRVNGSTDKGKKKGKEKEKEAERDRGRGSDTPFALFDDDDAVISADELPNIAQPMTSDDEAQGESDDDGSGEEEEEEDEGTGEGGDEDEDEDNARASKPSEAETETEHRESTSMRSLRGRRPNGTGTPTSLRRTVLEKSRSPSGGLKTKAREKKKEISVVPETPQSPLDEGEGPEPASAPENEPQAEPEAVQRSVFLNGEPERELIVNESSTSNVCDPNRSSVVPELMPSRRRRRSPRKDELEEDEDEEEGPTHLRVRQSDRQPSGVPSRKRRRVVESPETVEPEPEESKVEVKMEDVNTPSHGSSVTAVHADDDLDADADGEYDIEEL</sequence>
<dbReference type="SUPFAM" id="SSF55729">
    <property type="entry name" value="Acyl-CoA N-acyltransferases (Nat)"/>
    <property type="match status" value="1"/>
</dbReference>
<dbReference type="InterPro" id="IPR050603">
    <property type="entry name" value="MYST_HAT"/>
</dbReference>
<dbReference type="Gene3D" id="3.40.630.30">
    <property type="match status" value="1"/>
</dbReference>
<comment type="similarity">
    <text evidence="2 12">Belongs to the MYST (SAS/MOZ) family.</text>
</comment>
<dbReference type="InterPro" id="IPR040706">
    <property type="entry name" value="Zf-MYST"/>
</dbReference>
<comment type="subcellular location">
    <subcellularLocation>
        <location evidence="1 12">Nucleus</location>
    </subcellularLocation>
</comment>
<evidence type="ECO:0000256" key="1">
    <source>
        <dbReference type="ARBA" id="ARBA00004123"/>
    </source>
</evidence>
<reference evidence="15 16" key="1">
    <citation type="journal article" date="2020" name="ISME J.">
        <title>Uncovering the hidden diversity of litter-decomposition mechanisms in mushroom-forming fungi.</title>
        <authorList>
            <person name="Floudas D."/>
            <person name="Bentzer J."/>
            <person name="Ahren D."/>
            <person name="Johansson T."/>
            <person name="Persson P."/>
            <person name="Tunlid A."/>
        </authorList>
    </citation>
    <scope>NUCLEOTIDE SEQUENCE [LARGE SCALE GENOMIC DNA]</scope>
    <source>
        <strain evidence="15 16">CBS 291.85</strain>
    </source>
</reference>
<feature type="compositionally biased region" description="Basic and acidic residues" evidence="13">
    <location>
        <begin position="663"/>
        <end position="673"/>
    </location>
</feature>
<dbReference type="Gene3D" id="3.30.60.60">
    <property type="entry name" value="N-acetyl transferase-like"/>
    <property type="match status" value="1"/>
</dbReference>
<dbReference type="PANTHER" id="PTHR10615:SF161">
    <property type="entry name" value="HISTONE ACETYLTRANSFERASE KAT7"/>
    <property type="match status" value="1"/>
</dbReference>
<keyword evidence="10 12" id="KW-0539">Nucleus</keyword>
<keyword evidence="16" id="KW-1185">Reference proteome</keyword>
<evidence type="ECO:0000256" key="9">
    <source>
        <dbReference type="ARBA" id="ARBA00022990"/>
    </source>
</evidence>
<evidence type="ECO:0000256" key="4">
    <source>
        <dbReference type="ARBA" id="ARBA00022679"/>
    </source>
</evidence>
<dbReference type="GO" id="GO:0005634">
    <property type="term" value="C:nucleus"/>
    <property type="evidence" value="ECO:0007669"/>
    <property type="project" value="UniProtKB-SubCell"/>
</dbReference>
<protein>
    <recommendedName>
        <fullName evidence="3 12">Histone acetyltransferase</fullName>
        <ecNumber evidence="3 12">2.3.1.48</ecNumber>
    </recommendedName>
</protein>
<keyword evidence="8" id="KW-0156">Chromatin regulator</keyword>
<evidence type="ECO:0000256" key="7">
    <source>
        <dbReference type="ARBA" id="ARBA00022833"/>
    </source>
</evidence>
<name>A0A8H5GLZ1_9AGAR</name>
<dbReference type="GO" id="GO:1990467">
    <property type="term" value="C:NuA3a histone acetyltransferase complex"/>
    <property type="evidence" value="ECO:0007669"/>
    <property type="project" value="TreeGrafter"/>
</dbReference>
<dbReference type="GO" id="GO:0003712">
    <property type="term" value="F:transcription coregulator activity"/>
    <property type="evidence" value="ECO:0007669"/>
    <property type="project" value="TreeGrafter"/>
</dbReference>
<dbReference type="PANTHER" id="PTHR10615">
    <property type="entry name" value="HISTONE ACETYLTRANSFERASE"/>
    <property type="match status" value="1"/>
</dbReference>
<feature type="compositionally biased region" description="Acidic residues" evidence="13">
    <location>
        <begin position="851"/>
        <end position="886"/>
    </location>
</feature>
<feature type="compositionally biased region" description="Polar residues" evidence="13">
    <location>
        <begin position="324"/>
        <end position="351"/>
    </location>
</feature>
<evidence type="ECO:0000256" key="2">
    <source>
        <dbReference type="ARBA" id="ARBA00010107"/>
    </source>
</evidence>